<reference evidence="2" key="1">
    <citation type="journal article" date="2014" name="Int. J. Syst. Evol. Microbiol.">
        <title>Complete genome sequence of Corynebacterium casei LMG S-19264T (=DSM 44701T), isolated from a smear-ripened cheese.</title>
        <authorList>
            <consortium name="US DOE Joint Genome Institute (JGI-PGF)"/>
            <person name="Walter F."/>
            <person name="Albersmeier A."/>
            <person name="Kalinowski J."/>
            <person name="Ruckert C."/>
        </authorList>
    </citation>
    <scope>NUCLEOTIDE SEQUENCE</scope>
    <source>
        <strain evidence="2">CGMCC 1.14988</strain>
    </source>
</reference>
<dbReference type="AlphaFoldDB" id="A0A8J3AAP5"/>
<reference evidence="2" key="2">
    <citation type="submission" date="2020-09" db="EMBL/GenBank/DDBJ databases">
        <authorList>
            <person name="Sun Q."/>
            <person name="Zhou Y."/>
        </authorList>
    </citation>
    <scope>NUCLEOTIDE SEQUENCE</scope>
    <source>
        <strain evidence="2">CGMCC 1.14988</strain>
    </source>
</reference>
<dbReference type="RefSeq" id="WP_130648806.1">
    <property type="nucleotide sequence ID" value="NZ_BMHA01000013.1"/>
</dbReference>
<comment type="caution">
    <text evidence="2">The sequence shown here is derived from an EMBL/GenBank/DDBJ whole genome shotgun (WGS) entry which is preliminary data.</text>
</comment>
<sequence length="147" mass="15147">MALLPFKAWHVAPRIAAGALILNSGLDKRDPDPETAAALHGMAATAYPPVRSVDPQSFVGSLSKGEVALGAALLTPLVPTGVAAAALTAFSAGLLGLYARVPGMREEGSVKPTQQGLTVAKDVWLLGIGAGLLTDVLLRRRAERADD</sequence>
<dbReference type="Proteomes" id="UP000650511">
    <property type="component" value="Unassembled WGS sequence"/>
</dbReference>
<organism evidence="2 3">
    <name type="scientific">Egicoccus halophilus</name>
    <dbReference type="NCBI Taxonomy" id="1670830"/>
    <lineage>
        <taxon>Bacteria</taxon>
        <taxon>Bacillati</taxon>
        <taxon>Actinomycetota</taxon>
        <taxon>Nitriliruptoria</taxon>
        <taxon>Egicoccales</taxon>
        <taxon>Egicoccaceae</taxon>
        <taxon>Egicoccus</taxon>
    </lineage>
</organism>
<feature type="transmembrane region" description="Helical" evidence="1">
    <location>
        <begin position="71"/>
        <end position="99"/>
    </location>
</feature>
<protein>
    <recommendedName>
        <fullName evidence="4">DoxX protein</fullName>
    </recommendedName>
</protein>
<dbReference type="OrthoDB" id="3267263at2"/>
<keyword evidence="1" id="KW-0812">Transmembrane</keyword>
<name>A0A8J3AAP5_9ACTN</name>
<keyword evidence="1" id="KW-0472">Membrane</keyword>
<evidence type="ECO:0000313" key="3">
    <source>
        <dbReference type="Proteomes" id="UP000650511"/>
    </source>
</evidence>
<evidence type="ECO:0008006" key="4">
    <source>
        <dbReference type="Google" id="ProtNLM"/>
    </source>
</evidence>
<dbReference type="EMBL" id="BMHA01000013">
    <property type="protein sequence ID" value="GGI08783.1"/>
    <property type="molecule type" value="Genomic_DNA"/>
</dbReference>
<proteinExistence type="predicted"/>
<accession>A0A8J3AAP5</accession>
<keyword evidence="3" id="KW-1185">Reference proteome</keyword>
<evidence type="ECO:0000313" key="2">
    <source>
        <dbReference type="EMBL" id="GGI08783.1"/>
    </source>
</evidence>
<keyword evidence="1" id="KW-1133">Transmembrane helix</keyword>
<evidence type="ECO:0000256" key="1">
    <source>
        <dbReference type="SAM" id="Phobius"/>
    </source>
</evidence>
<gene>
    <name evidence="2" type="ORF">GCM10011354_30810</name>
</gene>